<dbReference type="AlphaFoldDB" id="A0A6B3Q5R2"/>
<organism evidence="1">
    <name type="scientific">Enterococcus faecium</name>
    <name type="common">Streptococcus faecium</name>
    <dbReference type="NCBI Taxonomy" id="1352"/>
    <lineage>
        <taxon>Bacteria</taxon>
        <taxon>Bacillati</taxon>
        <taxon>Bacillota</taxon>
        <taxon>Bacilli</taxon>
        <taxon>Lactobacillales</taxon>
        <taxon>Enterococcaceae</taxon>
        <taxon>Enterococcus</taxon>
    </lineage>
</organism>
<comment type="caution">
    <text evidence="1">The sequence shown here is derived from an EMBL/GenBank/DDBJ whole genome shotgun (WGS) entry which is preliminary data.</text>
</comment>
<name>A0A6B3Q5R2_ENTFC</name>
<sequence>MDSLDFLQNDVVKELKEKGFELEDIQKMTFEDMVNNLYYPKFRLEVDSQYGESVLYASDKVVSEKDSFMYTLPNGTLIITKPALSKYIEKFVVESGTQHSEFGKPFYIKKRNEPWDRDEECLEYERSILKKRDEKPEPPIRKD</sequence>
<evidence type="ECO:0000313" key="1">
    <source>
        <dbReference type="EMBL" id="NEU45560.1"/>
    </source>
</evidence>
<reference evidence="1" key="1">
    <citation type="submission" date="2020-02" db="EMBL/GenBank/DDBJ databases">
        <title>Draft Genome Sequences of Enterococcus faecium isolates derived from selected traditional Montenegrin brine cheese.</title>
        <authorList>
            <person name="Ruppitsch W."/>
            <person name="Nisic A."/>
            <person name="Allerberger F."/>
            <person name="Martinovic A."/>
        </authorList>
    </citation>
    <scope>NUCLEOTIDE SEQUENCE</scope>
    <source>
        <strain evidence="1">INF29</strain>
    </source>
</reference>
<dbReference type="RefSeq" id="WP_163299547.1">
    <property type="nucleotide sequence ID" value="NZ_JAAHCA010000025.1"/>
</dbReference>
<dbReference type="EMBL" id="JAAHCB010000052">
    <property type="protein sequence ID" value="NEU45560.1"/>
    <property type="molecule type" value="Genomic_DNA"/>
</dbReference>
<proteinExistence type="predicted"/>
<accession>A0A6B3Q5R2</accession>
<protein>
    <submittedName>
        <fullName evidence="1">Uncharacterized protein</fullName>
    </submittedName>
</protein>
<gene>
    <name evidence="1" type="ORF">G3385_06840</name>
</gene>